<dbReference type="Gene3D" id="2.60.120.620">
    <property type="entry name" value="q2cbj1_9rhob like domain"/>
    <property type="match status" value="1"/>
</dbReference>
<dbReference type="InterPro" id="IPR008775">
    <property type="entry name" value="Phytyl_CoA_dOase-like"/>
</dbReference>
<dbReference type="EMBL" id="KU517670">
    <property type="protein sequence ID" value="ANH21194.1"/>
    <property type="molecule type" value="Genomic_DNA"/>
</dbReference>
<dbReference type="Pfam" id="PF05721">
    <property type="entry name" value="PhyH"/>
    <property type="match status" value="1"/>
</dbReference>
<accession>A0A173G6I9</accession>
<reference evidence="1" key="1">
    <citation type="submission" date="2015-12" db="EMBL/GenBank/DDBJ databases">
        <authorList>
            <person name="Shamseldin A."/>
            <person name="Moawad H."/>
            <person name="Abd El-Rahim W.M."/>
            <person name="Sadowsky M.J."/>
        </authorList>
    </citation>
    <scope>NUCLEOTIDE SEQUENCE</scope>
    <source>
        <strain evidence="1">RH1</strain>
    </source>
</reference>
<sequence>MLTPTELKQYREAGYLLIEDGLGPREVDCLRRAAAALYAQDSPDRTLEKDGRTVRAVHGCHRRDPVCRDLVRHPRLLGPAMQILSGDVYVHQFKINAKAPMTGDVWPWHQDYIFWAREDGMDRPHVVNVAVLLDEATHLNGPLLFVPGTHELGLIDVERRAPAGDGDAQWLPQLSADLDYAIDADLLARLTAGRGIESATGPAGSILLFDSRIVHGSGTNMSPHPRGVVLVTYNRTDNALPAQAAPRPEFLAARDATPLVPLPAGFTLAHYV</sequence>
<dbReference type="SMR" id="A0A173G6I9"/>
<dbReference type="GO" id="GO:0004656">
    <property type="term" value="F:procollagen-proline 4-dioxygenase activity"/>
    <property type="evidence" value="ECO:0007669"/>
    <property type="project" value="UniProtKB-EC"/>
</dbReference>
<organism evidence="1">
    <name type="scientific">Dactylosporangium sp. RH1</name>
    <dbReference type="NCBI Taxonomy" id="1853873"/>
    <lineage>
        <taxon>Bacteria</taxon>
        <taxon>Bacillati</taxon>
        <taxon>Actinomycetota</taxon>
        <taxon>Actinomycetes</taxon>
        <taxon>Micromonosporales</taxon>
        <taxon>Micromonosporaceae</taxon>
        <taxon>Dactylosporangium</taxon>
    </lineage>
</organism>
<proteinExistence type="predicted"/>
<dbReference type="PANTHER" id="PTHR20883:SF48">
    <property type="entry name" value="ECTOINE DIOXYGENASE"/>
    <property type="match status" value="1"/>
</dbReference>
<keyword evidence="1" id="KW-0560">Oxidoreductase</keyword>
<name>A0A173G6I9_9ACTN</name>
<dbReference type="AlphaFoldDB" id="A0A173G6I9"/>
<protein>
    <submittedName>
        <fullName evidence="1">Proline-4-hydroxylase</fullName>
        <ecNumber evidence="1">1.14.11.2</ecNumber>
    </submittedName>
</protein>
<dbReference type="EC" id="1.14.11.2" evidence="1"/>
<dbReference type="GO" id="GO:0005506">
    <property type="term" value="F:iron ion binding"/>
    <property type="evidence" value="ECO:0007669"/>
    <property type="project" value="UniProtKB-ARBA"/>
</dbReference>
<evidence type="ECO:0000313" key="1">
    <source>
        <dbReference type="EMBL" id="ANH21194.1"/>
    </source>
</evidence>
<dbReference type="SUPFAM" id="SSF51197">
    <property type="entry name" value="Clavaminate synthase-like"/>
    <property type="match status" value="1"/>
</dbReference>
<dbReference type="PANTHER" id="PTHR20883">
    <property type="entry name" value="PHYTANOYL-COA DIOXYGENASE DOMAIN CONTAINING 1"/>
    <property type="match status" value="1"/>
</dbReference>